<dbReference type="EMBL" id="WBMZ01021462">
    <property type="protein sequence ID" value="NXY27038.1"/>
    <property type="molecule type" value="Genomic_DNA"/>
</dbReference>
<dbReference type="InterPro" id="IPR038765">
    <property type="entry name" value="Papain-like_cys_pep_sf"/>
</dbReference>
<name>A0A852PLP3_9PASS</name>
<keyword evidence="2 6" id="KW-0645">Protease</keyword>
<dbReference type="OrthoDB" id="1939479at2759"/>
<dbReference type="PANTHER" id="PTHR12606">
    <property type="entry name" value="SENTRIN/SUMO-SPECIFIC PROTEASE"/>
    <property type="match status" value="1"/>
</dbReference>
<dbReference type="PROSITE" id="PS50600">
    <property type="entry name" value="ULP_PROTEASE"/>
    <property type="match status" value="1"/>
</dbReference>
<dbReference type="GO" id="GO:0006508">
    <property type="term" value="P:proteolysis"/>
    <property type="evidence" value="ECO:0007669"/>
    <property type="project" value="UniProtKB-KW"/>
</dbReference>
<feature type="domain" description="Ubiquitin-like protease family profile" evidence="5">
    <location>
        <begin position="33"/>
        <end position="147"/>
    </location>
</feature>
<dbReference type="InterPro" id="IPR003653">
    <property type="entry name" value="Peptidase_C48_C"/>
</dbReference>
<evidence type="ECO:0000313" key="7">
    <source>
        <dbReference type="Proteomes" id="UP000658642"/>
    </source>
</evidence>
<comment type="caution">
    <text evidence="6">The sequence shown here is derived from an EMBL/GenBank/DDBJ whole genome shotgun (WGS) entry which is preliminary data.</text>
</comment>
<dbReference type="GO" id="GO:0005634">
    <property type="term" value="C:nucleus"/>
    <property type="evidence" value="ECO:0007669"/>
    <property type="project" value="TreeGrafter"/>
</dbReference>
<evidence type="ECO:0000256" key="4">
    <source>
        <dbReference type="ARBA" id="ARBA00022807"/>
    </source>
</evidence>
<dbReference type="AlphaFoldDB" id="A0A852PLP3"/>
<dbReference type="Pfam" id="PF02902">
    <property type="entry name" value="Peptidase_C48"/>
    <property type="match status" value="1"/>
</dbReference>
<gene>
    <name evidence="6" type="primary">Senp2</name>
    <name evidence="6" type="ORF">ATRCLA_R05623</name>
</gene>
<protein>
    <submittedName>
        <fullName evidence="6">SENP2 protease</fullName>
    </submittedName>
</protein>
<keyword evidence="4" id="KW-0788">Thiol protease</keyword>
<dbReference type="Proteomes" id="UP000658642">
    <property type="component" value="Unassembled WGS sequence"/>
</dbReference>
<dbReference type="GO" id="GO:0016929">
    <property type="term" value="F:deSUMOylase activity"/>
    <property type="evidence" value="ECO:0007669"/>
    <property type="project" value="TreeGrafter"/>
</dbReference>
<evidence type="ECO:0000259" key="5">
    <source>
        <dbReference type="PROSITE" id="PS50600"/>
    </source>
</evidence>
<organism evidence="6 7">
    <name type="scientific">Atrichornis clamosus</name>
    <dbReference type="NCBI Taxonomy" id="449594"/>
    <lineage>
        <taxon>Eukaryota</taxon>
        <taxon>Metazoa</taxon>
        <taxon>Chordata</taxon>
        <taxon>Craniata</taxon>
        <taxon>Vertebrata</taxon>
        <taxon>Euteleostomi</taxon>
        <taxon>Archelosauria</taxon>
        <taxon>Archosauria</taxon>
        <taxon>Dinosauria</taxon>
        <taxon>Saurischia</taxon>
        <taxon>Theropoda</taxon>
        <taxon>Coelurosauria</taxon>
        <taxon>Aves</taxon>
        <taxon>Neognathae</taxon>
        <taxon>Neoaves</taxon>
        <taxon>Telluraves</taxon>
        <taxon>Australaves</taxon>
        <taxon>Passeriformes</taxon>
        <taxon>Menuridae</taxon>
        <taxon>Atrichornis</taxon>
    </lineage>
</organism>
<proteinExistence type="inferred from homology"/>
<keyword evidence="7" id="KW-1185">Reference proteome</keyword>
<sequence length="147" mass="17263">HEPIPLFQAMEKEISAAFESGEPEDVLSSGFRLTITRDDIRTLLPLRWLNDRIMNFYISLIEERSMQEGYPSVYAFNTFFYPKLNATSQKAVKRWTKDVDIFKHDIILVPIHLRNHWTLLAVDLRKKTIKYFDSFGQNGDHICKTVL</sequence>
<dbReference type="PANTHER" id="PTHR12606:SF141">
    <property type="entry name" value="GH15225P-RELATED"/>
    <property type="match status" value="1"/>
</dbReference>
<dbReference type="GO" id="GO:0016926">
    <property type="term" value="P:protein desumoylation"/>
    <property type="evidence" value="ECO:0007669"/>
    <property type="project" value="TreeGrafter"/>
</dbReference>
<accession>A0A852PLP3</accession>
<feature type="non-terminal residue" evidence="6">
    <location>
        <position position="147"/>
    </location>
</feature>
<dbReference type="SUPFAM" id="SSF54001">
    <property type="entry name" value="Cysteine proteinases"/>
    <property type="match status" value="1"/>
</dbReference>
<reference evidence="6" key="1">
    <citation type="submission" date="2020-02" db="EMBL/GenBank/DDBJ databases">
        <title>Bird 10,000 Genomes (B10K) Project - Family phase.</title>
        <authorList>
            <person name="Zhang G."/>
        </authorList>
    </citation>
    <scope>NUCLEOTIDE SEQUENCE</scope>
    <source>
        <strain evidence="6">B10K-DU-029-61</strain>
        <tissue evidence="6">Blood</tissue>
    </source>
</reference>
<evidence type="ECO:0000256" key="1">
    <source>
        <dbReference type="ARBA" id="ARBA00005234"/>
    </source>
</evidence>
<evidence type="ECO:0000256" key="2">
    <source>
        <dbReference type="ARBA" id="ARBA00022670"/>
    </source>
</evidence>
<keyword evidence="3" id="KW-0378">Hydrolase</keyword>
<comment type="similarity">
    <text evidence="1">Belongs to the peptidase C48 family.</text>
</comment>
<evidence type="ECO:0000313" key="6">
    <source>
        <dbReference type="EMBL" id="NXY27038.1"/>
    </source>
</evidence>
<evidence type="ECO:0000256" key="3">
    <source>
        <dbReference type="ARBA" id="ARBA00022801"/>
    </source>
</evidence>
<dbReference type="Gene3D" id="3.40.395.10">
    <property type="entry name" value="Adenoviral Proteinase, Chain A"/>
    <property type="match status" value="1"/>
</dbReference>
<feature type="non-terminal residue" evidence="6">
    <location>
        <position position="1"/>
    </location>
</feature>